<feature type="transmembrane region" description="Helical" evidence="6">
    <location>
        <begin position="135"/>
        <end position="156"/>
    </location>
</feature>
<dbReference type="Gene3D" id="1.20.1250.20">
    <property type="entry name" value="MFS general substrate transporter like domains"/>
    <property type="match status" value="1"/>
</dbReference>
<dbReference type="InterPro" id="IPR036259">
    <property type="entry name" value="MFS_trans_sf"/>
</dbReference>
<dbReference type="InterPro" id="IPR020846">
    <property type="entry name" value="MFS_dom"/>
</dbReference>
<evidence type="ECO:0000256" key="2">
    <source>
        <dbReference type="ARBA" id="ARBA00022448"/>
    </source>
</evidence>
<dbReference type="GO" id="GO:0005886">
    <property type="term" value="C:plasma membrane"/>
    <property type="evidence" value="ECO:0007669"/>
    <property type="project" value="UniProtKB-SubCell"/>
</dbReference>
<keyword evidence="3 6" id="KW-0812">Transmembrane</keyword>
<evidence type="ECO:0000313" key="10">
    <source>
        <dbReference type="Proteomes" id="UP001065549"/>
    </source>
</evidence>
<evidence type="ECO:0000313" key="8">
    <source>
        <dbReference type="EMBL" id="MCU7377695.1"/>
    </source>
</evidence>
<dbReference type="InterPro" id="IPR049680">
    <property type="entry name" value="FLVCR1-2_SLC49-like"/>
</dbReference>
<keyword evidence="4 6" id="KW-1133">Transmembrane helix</keyword>
<dbReference type="InterPro" id="IPR011701">
    <property type="entry name" value="MFS"/>
</dbReference>
<feature type="transmembrane region" description="Helical" evidence="6">
    <location>
        <begin position="253"/>
        <end position="272"/>
    </location>
</feature>
<dbReference type="GO" id="GO:0022857">
    <property type="term" value="F:transmembrane transporter activity"/>
    <property type="evidence" value="ECO:0007669"/>
    <property type="project" value="InterPro"/>
</dbReference>
<gene>
    <name evidence="8" type="ORF">OBO34_04910</name>
    <name evidence="9" type="ORF">OBO34_12505</name>
</gene>
<dbReference type="RefSeq" id="WP_253020063.1">
    <property type="nucleotide sequence ID" value="NZ_JAJAGH010000014.1"/>
</dbReference>
<feature type="transmembrane region" description="Helical" evidence="6">
    <location>
        <begin position="369"/>
        <end position="392"/>
    </location>
</feature>
<dbReference type="SUPFAM" id="SSF103473">
    <property type="entry name" value="MFS general substrate transporter"/>
    <property type="match status" value="1"/>
</dbReference>
<comment type="subcellular location">
    <subcellularLocation>
        <location evidence="1">Cell membrane</location>
        <topology evidence="1">Multi-pass membrane protein</topology>
    </subcellularLocation>
</comment>
<feature type="transmembrane region" description="Helical" evidence="6">
    <location>
        <begin position="307"/>
        <end position="329"/>
    </location>
</feature>
<dbReference type="PANTHER" id="PTHR10924">
    <property type="entry name" value="MAJOR FACILITATOR SUPERFAMILY PROTEIN-RELATED"/>
    <property type="match status" value="1"/>
</dbReference>
<dbReference type="Proteomes" id="UP001065549">
    <property type="component" value="Unassembled WGS sequence"/>
</dbReference>
<accession>A0A9J6QT26</accession>
<feature type="domain" description="Major facilitator superfamily (MFS) profile" evidence="7">
    <location>
        <begin position="12"/>
        <end position="396"/>
    </location>
</feature>
<feature type="transmembrane region" description="Helical" evidence="6">
    <location>
        <begin position="12"/>
        <end position="31"/>
    </location>
</feature>
<reference evidence="8" key="1">
    <citation type="submission" date="2022-09" db="EMBL/GenBank/DDBJ databases">
        <title>Culturomic study of gut microbiota in children with autism spectrum disorder.</title>
        <authorList>
            <person name="Efimov B.A."/>
            <person name="Chaplin A.V."/>
            <person name="Sokolova S.R."/>
            <person name="Pikina A.P."/>
            <person name="Korzhanova M."/>
            <person name="Belova V."/>
            <person name="Korostin D."/>
        </authorList>
    </citation>
    <scope>NUCLEOTIDE SEQUENCE</scope>
    <source>
        <strain evidence="8">ASD5510</strain>
    </source>
</reference>
<feature type="transmembrane region" description="Helical" evidence="6">
    <location>
        <begin position="341"/>
        <end position="363"/>
    </location>
</feature>
<keyword evidence="5 6" id="KW-0472">Membrane</keyword>
<feature type="transmembrane region" description="Helical" evidence="6">
    <location>
        <begin position="103"/>
        <end position="123"/>
    </location>
</feature>
<evidence type="ECO:0000256" key="3">
    <source>
        <dbReference type="ARBA" id="ARBA00022692"/>
    </source>
</evidence>
<keyword evidence="2" id="KW-0813">Transport</keyword>
<dbReference type="EMBL" id="JAOSHN010000002">
    <property type="protein sequence ID" value="MCU7377695.1"/>
    <property type="molecule type" value="Genomic_DNA"/>
</dbReference>
<feature type="transmembrane region" description="Helical" evidence="6">
    <location>
        <begin position="78"/>
        <end position="97"/>
    </location>
</feature>
<evidence type="ECO:0000256" key="5">
    <source>
        <dbReference type="ARBA" id="ARBA00023136"/>
    </source>
</evidence>
<dbReference type="AlphaFoldDB" id="A0A9J6QT26"/>
<dbReference type="Pfam" id="PF07690">
    <property type="entry name" value="MFS_1"/>
    <property type="match status" value="1"/>
</dbReference>
<dbReference type="PANTHER" id="PTHR10924:SF6">
    <property type="entry name" value="SOLUTE CARRIER FAMILY 49 MEMBER A3"/>
    <property type="match status" value="1"/>
</dbReference>
<evidence type="ECO:0000313" key="9">
    <source>
        <dbReference type="EMBL" id="MCU7379167.1"/>
    </source>
</evidence>
<feature type="transmembrane region" description="Helical" evidence="6">
    <location>
        <begin position="220"/>
        <end position="241"/>
    </location>
</feature>
<comment type="caution">
    <text evidence="8">The sequence shown here is derived from an EMBL/GenBank/DDBJ whole genome shotgun (WGS) entry which is preliminary data.</text>
</comment>
<evidence type="ECO:0000256" key="4">
    <source>
        <dbReference type="ARBA" id="ARBA00022989"/>
    </source>
</evidence>
<protein>
    <submittedName>
        <fullName evidence="8">MFS transporter</fullName>
    </submittedName>
</protein>
<organism evidence="8 10">
    <name type="scientific">Hominibacterium faecale</name>
    <dbReference type="NCBI Taxonomy" id="2839743"/>
    <lineage>
        <taxon>Bacteria</taxon>
        <taxon>Bacillati</taxon>
        <taxon>Bacillota</taxon>
        <taxon>Clostridia</taxon>
        <taxon>Peptostreptococcales</taxon>
        <taxon>Anaerovoracaceae</taxon>
        <taxon>Hominibacterium</taxon>
    </lineage>
</organism>
<evidence type="ECO:0000259" key="7">
    <source>
        <dbReference type="PROSITE" id="PS50850"/>
    </source>
</evidence>
<evidence type="ECO:0000256" key="1">
    <source>
        <dbReference type="ARBA" id="ARBA00004651"/>
    </source>
</evidence>
<sequence>MKTKNISPYRWVILFTTIPAIIATEMMWLTFSPISSIAETFYSTSSMAITMLATSYMIMFIVFCIPAAYVIDRFGFRTSLWIGALLTGIFGLTRGLFAESFTMVIISQFLIAAGQPFLLNITTKVAANWFPFDERATAAGLLTMAQYLGFALPMVLSPMLSEQYGLPGVLKTFAVVGVAASLLAIVFSREKPPVAPPGPEAEKEDFSLATLKVLLRNKSYLLAMIIAFISMGIFNTLLTLIESILMPRGITSAQAGIIGAAFVLAGVLGAIILPMISDRAGKRIPFLITAIILLVPLYLGMTMLKGFGMLVFAAAVAGFAIMGVAPILFQHGSEVAYPVQEGTSLGMILLMGQISGVLFVFLFEAAEGAFGGVTVPMLGVVILTALEIPLVAKMKESALTKK</sequence>
<dbReference type="PROSITE" id="PS50850">
    <property type="entry name" value="MFS"/>
    <property type="match status" value="1"/>
</dbReference>
<proteinExistence type="predicted"/>
<evidence type="ECO:0000256" key="6">
    <source>
        <dbReference type="SAM" id="Phobius"/>
    </source>
</evidence>
<feature type="transmembrane region" description="Helical" evidence="6">
    <location>
        <begin position="168"/>
        <end position="187"/>
    </location>
</feature>
<feature type="transmembrane region" description="Helical" evidence="6">
    <location>
        <begin position="284"/>
        <end position="301"/>
    </location>
</feature>
<feature type="transmembrane region" description="Helical" evidence="6">
    <location>
        <begin position="51"/>
        <end position="71"/>
    </location>
</feature>
<dbReference type="EMBL" id="JAOSHN010000005">
    <property type="protein sequence ID" value="MCU7379167.1"/>
    <property type="molecule type" value="Genomic_DNA"/>
</dbReference>
<name>A0A9J6QT26_9FIRM</name>
<keyword evidence="10" id="KW-1185">Reference proteome</keyword>